<feature type="region of interest" description="Disordered" evidence="6">
    <location>
        <begin position="1460"/>
        <end position="1489"/>
    </location>
</feature>
<dbReference type="PANTHER" id="PTHR12619">
    <property type="entry name" value="RFX TRANSCRIPTION FACTOR FAMILY"/>
    <property type="match status" value="1"/>
</dbReference>
<dbReference type="Pfam" id="PF02257">
    <property type="entry name" value="RFX_DNA_binding"/>
    <property type="match status" value="1"/>
</dbReference>
<dbReference type="Proteomes" id="UP001195483">
    <property type="component" value="Unassembled WGS sequence"/>
</dbReference>
<keyword evidence="5" id="KW-0175">Coiled coil</keyword>
<dbReference type="Gene3D" id="6.10.140.1290">
    <property type="match status" value="1"/>
</dbReference>
<dbReference type="InterPro" id="IPR003150">
    <property type="entry name" value="DNA-bd_RFX"/>
</dbReference>
<reference evidence="8" key="1">
    <citation type="journal article" date="2021" name="Genome Biol. Evol.">
        <title>A High-Quality Reference Genome for a Parasitic Bivalve with Doubly Uniparental Inheritance (Bivalvia: Unionida).</title>
        <authorList>
            <person name="Smith C.H."/>
        </authorList>
    </citation>
    <scope>NUCLEOTIDE SEQUENCE</scope>
    <source>
        <strain evidence="8">CHS0354</strain>
    </source>
</reference>
<evidence type="ECO:0000256" key="3">
    <source>
        <dbReference type="ARBA" id="ARBA00023242"/>
    </source>
</evidence>
<feature type="region of interest" description="Disordered" evidence="6">
    <location>
        <begin position="402"/>
        <end position="428"/>
    </location>
</feature>
<reference evidence="8" key="3">
    <citation type="submission" date="2023-05" db="EMBL/GenBank/DDBJ databases">
        <authorList>
            <person name="Smith C.H."/>
        </authorList>
    </citation>
    <scope>NUCLEOTIDE SEQUENCE</scope>
    <source>
        <strain evidence="8">CHS0354</strain>
        <tissue evidence="8">Mantle</tissue>
    </source>
</reference>
<dbReference type="InterPro" id="IPR036388">
    <property type="entry name" value="WH-like_DNA-bd_sf"/>
</dbReference>
<feature type="coiled-coil region" evidence="5">
    <location>
        <begin position="290"/>
        <end position="338"/>
    </location>
</feature>
<dbReference type="Gene3D" id="1.10.10.10">
    <property type="entry name" value="Winged helix-like DNA-binding domain superfamily/Winged helix DNA-binding domain"/>
    <property type="match status" value="1"/>
</dbReference>
<evidence type="ECO:0000256" key="2">
    <source>
        <dbReference type="ARBA" id="ARBA00023125"/>
    </source>
</evidence>
<feature type="compositionally biased region" description="Low complexity" evidence="6">
    <location>
        <begin position="796"/>
        <end position="818"/>
    </location>
</feature>
<feature type="region of interest" description="Disordered" evidence="6">
    <location>
        <begin position="791"/>
        <end position="854"/>
    </location>
</feature>
<dbReference type="FunFam" id="1.10.10.10:FF:000128">
    <property type="entry name" value="DNA-binding protein RFX5 isoform X1"/>
    <property type="match status" value="1"/>
</dbReference>
<dbReference type="SUPFAM" id="SSF46785">
    <property type="entry name" value="Winged helix' DNA-binding domain"/>
    <property type="match status" value="1"/>
</dbReference>
<feature type="region of interest" description="Disordered" evidence="6">
    <location>
        <begin position="1792"/>
        <end position="1832"/>
    </location>
</feature>
<dbReference type="GO" id="GO:0005634">
    <property type="term" value="C:nucleus"/>
    <property type="evidence" value="ECO:0007669"/>
    <property type="project" value="UniProtKB-SubCell"/>
</dbReference>
<dbReference type="PANTHER" id="PTHR12619:SF21">
    <property type="entry name" value="RFX-TYPE WINGED-HELIX DOMAIN-CONTAINING PROTEIN"/>
    <property type="match status" value="1"/>
</dbReference>
<evidence type="ECO:0000313" key="9">
    <source>
        <dbReference type="Proteomes" id="UP001195483"/>
    </source>
</evidence>
<comment type="similarity">
    <text evidence="4">Belongs to the RFX family.</text>
</comment>
<dbReference type="InterPro" id="IPR036390">
    <property type="entry name" value="WH_DNA-bd_sf"/>
</dbReference>
<proteinExistence type="inferred from homology"/>
<feature type="compositionally biased region" description="Polar residues" evidence="6">
    <location>
        <begin position="1474"/>
        <end position="1487"/>
    </location>
</feature>
<feature type="compositionally biased region" description="Polar residues" evidence="6">
    <location>
        <begin position="834"/>
        <end position="851"/>
    </location>
</feature>
<feature type="compositionally biased region" description="Polar residues" evidence="6">
    <location>
        <begin position="976"/>
        <end position="1004"/>
    </location>
</feature>
<protein>
    <recommendedName>
        <fullName evidence="7">RFX-type winged-helix domain-containing protein</fullName>
    </recommendedName>
</protein>
<comment type="caution">
    <text evidence="8">The sequence shown here is derived from an EMBL/GenBank/DDBJ whole genome shotgun (WGS) entry which is preliminary data.</text>
</comment>
<feature type="region of interest" description="Disordered" evidence="6">
    <location>
        <begin position="974"/>
        <end position="1005"/>
    </location>
</feature>
<sequence>MITNLHQENVTVLEYVSEMNMIKEGFVHQSNTPKMSRGADCIKSRYSTIEEGLETSISNDSSKRIMRILNEIKSLSDVEKLLLYLKLPTGAVSDDTLHQTPPSCVQGSNRLEQAQAFTWIKSHLEEDPDICLPKQEVYDDYRLYCENHYLRPLCTADFGKVMKCVFPNVKPRRLGQRGQSRYCYGGLRKKLDVDRPMLPELELQTPKPEDETKEGDEVFSAACQLVCEWAFKLLNKTFSGIRDLAEFLLTNLYVNSKSVAAFTLIAAMQDAGHQGLKTSALFATSSSDKHRETQIQLQRKLQERELMKEQKRRLQLQKEEVEQELRQAQERSQSRLQVHDRTTPVKTPIFQRYQETTQKPDPICRTPVLENERESKTLIQQSPGNIKIAHFVPVMALSSQSATTDTSPADSAAETSKNSTMCSNQTKSNIGSNELLRRLRNQIVDGKVRTEKNQCLPLDVATERSNNKIVKKKKNDKCAIEEEKNLIGESSQSILGCSGEFKLQNTDHMEVNQELSTNDPAVFAKGNSECKHEGEDFSDMEVDKLDLLEEFNKVGQTSSQTASECSNQMIETVNYVDNTLNRANMDQFHLDSYGDKENNNCAQQSCSDLVDTEMTEKSLMGDNACDNKTDTRWDVKPNERKLVPSNLGSSGTLYTPHPAAACRSAFVPFSQVQPRKEGISVNQNVSITKEPNQAVNYKTALQHSNPVTSEGLLSCAQSMYTNSIPVIIPSYNLQKSISSNSTQVDAVPVSNCSPLVIPATRGIAALEINPAQDRTSSHVQIQAEINGTSVPYQVTSPQSSSAQSVHSPSSIQSSPISSRNVRSRFTPIRPKASPSKTVSSMLKENRGSATENPAYDKRPVATILKEKRAREAVKAESLAKLNLPVAQFSQSLLTTAPTQGGSFQAIPDVIHIPTKEVVIILNSSPATNTFSVPQATGIASVKHDAKTNSAVRVKSSSNSPKIAQIHDKMEIEESPKVQSGVCSNQRKDQTISNSTEPMESQQMDDPQHRIVTVNTTSPFQPENAWSFGQESPIKSARVMLMTSSSEDIEDIQLGRETPLKLARVGDSPLDARPQSVCSLGWETPTDPSRSDSVCSFGRETPSGGRKRKSSDISLRQNFKRLNSTGENDELVDFEFPHHHHFKGQKGDEFQRRTQSCTLELDLTLQKDSRPEKEFHVLQSPDISSLERDALKDSTHITPYPLPNTRQEQMQRSSVGVCVKSLRNSQKQLMKQKDDLDKRMKNFMQKENQGNTGKMNMDKDNRGTSVDIVERSTKEGRNSTLEGLVSVHFEEQGVRIVDETLQNIQSVQGQKCTLEGNSEVHSVNREEEYHLGAMESDLPQDVADFITETLEKQRQSLAFTKKQALPDLVTGVENEIEIIVEQENSVMSSVCKSGKAADEDVFTVPDPLPPGQRVKDVVTLKQSPNKKDSGRILYTGHHRSCSLPNFTPFVEAVSHSIPRSSSISPQLVSEVSPLRDSSASPSPHNTSAMKPFLKEQPKSIPLPSGSPHHGNSVFIQTAVEMHSKPSPTFVKSLSHSTSNQNKVPEEHLKSTPLPYLASIQHSLQKPKDVSQDKLVRKTVSCSPVLNRQNSRENSIERLNSQTPFSDPGYHSIDTSPVLNFNPVSVLIEADSSLVSSNTGIQSTDLANLNINHPIQSKSLHQSPQSSCTLSHISVTNTRLSASLGSQSDPVISSAFMPIQATSLNSVGYVTPIKPLVTVANSNSLNPEDGHPSQSPNTGTESAMNIIVGNPPPYEAAVRSLRKDVQTVDANTMQSSPVTKQMNEKFSLVRDPQRKANVMREKPGVSTANMNARNDNSIPGNPQDTGEQKKEPSALLTSPLSEAYPFSFKLAQLSTKSSDDKSQSIARPTGLLATMNVSTVHGHSKDIPAKKASLHNQSEPKSITLLHSGMFGTYPKEVGSNAMNKESVTEALANISMEKSQFKGAVSLAFPLQSSSNIPLTNSIYSNIELPDARFMGNSPNVDISSALTSVTSSSSTDMLFQKQEYSAKRNLQFRLDEDELRTTLDDLRSLDGQYFQQGEFSPCLREEVINEDLDLTELGV</sequence>
<feature type="domain" description="RFX-type winged-helix" evidence="7">
    <location>
        <begin position="116"/>
        <end position="191"/>
    </location>
</feature>
<feature type="coiled-coil region" evidence="5">
    <location>
        <begin position="1218"/>
        <end position="1245"/>
    </location>
</feature>
<dbReference type="GO" id="GO:0000981">
    <property type="term" value="F:DNA-binding transcription factor activity, RNA polymerase II-specific"/>
    <property type="evidence" value="ECO:0007669"/>
    <property type="project" value="TreeGrafter"/>
</dbReference>
<dbReference type="GO" id="GO:0000978">
    <property type="term" value="F:RNA polymerase II cis-regulatory region sequence-specific DNA binding"/>
    <property type="evidence" value="ECO:0007669"/>
    <property type="project" value="TreeGrafter"/>
</dbReference>
<evidence type="ECO:0000313" key="8">
    <source>
        <dbReference type="EMBL" id="KAK3580129.1"/>
    </source>
</evidence>
<reference evidence="8" key="2">
    <citation type="journal article" date="2021" name="Genome Biol. Evol.">
        <title>Developing a high-quality reference genome for a parasitic bivalve with doubly uniparental inheritance (Bivalvia: Unionida).</title>
        <authorList>
            <person name="Smith C.H."/>
        </authorList>
    </citation>
    <scope>NUCLEOTIDE SEQUENCE</scope>
    <source>
        <strain evidence="8">CHS0354</strain>
        <tissue evidence="8">Mantle</tissue>
    </source>
</reference>
<evidence type="ECO:0000259" key="7">
    <source>
        <dbReference type="PROSITE" id="PS51526"/>
    </source>
</evidence>
<evidence type="ECO:0000256" key="5">
    <source>
        <dbReference type="SAM" id="Coils"/>
    </source>
</evidence>
<feature type="region of interest" description="Disordered" evidence="6">
    <location>
        <begin position="1720"/>
        <end position="1741"/>
    </location>
</feature>
<organism evidence="8 9">
    <name type="scientific">Potamilus streckersoni</name>
    <dbReference type="NCBI Taxonomy" id="2493646"/>
    <lineage>
        <taxon>Eukaryota</taxon>
        <taxon>Metazoa</taxon>
        <taxon>Spiralia</taxon>
        <taxon>Lophotrochozoa</taxon>
        <taxon>Mollusca</taxon>
        <taxon>Bivalvia</taxon>
        <taxon>Autobranchia</taxon>
        <taxon>Heteroconchia</taxon>
        <taxon>Palaeoheterodonta</taxon>
        <taxon>Unionida</taxon>
        <taxon>Unionoidea</taxon>
        <taxon>Unionidae</taxon>
        <taxon>Ambleminae</taxon>
        <taxon>Lampsilini</taxon>
        <taxon>Potamilus</taxon>
    </lineage>
</organism>
<evidence type="ECO:0000256" key="4">
    <source>
        <dbReference type="ARBA" id="ARBA00061114"/>
    </source>
</evidence>
<accession>A0AAE0RV83</accession>
<evidence type="ECO:0000256" key="1">
    <source>
        <dbReference type="ARBA" id="ARBA00004123"/>
    </source>
</evidence>
<keyword evidence="9" id="KW-1185">Reference proteome</keyword>
<dbReference type="EMBL" id="JAEAOA010001989">
    <property type="protein sequence ID" value="KAK3580129.1"/>
    <property type="molecule type" value="Genomic_DNA"/>
</dbReference>
<feature type="region of interest" description="Disordered" evidence="6">
    <location>
        <begin position="1525"/>
        <end position="1546"/>
    </location>
</feature>
<comment type="subcellular location">
    <subcellularLocation>
        <location evidence="1">Nucleus</location>
    </subcellularLocation>
</comment>
<keyword evidence="2" id="KW-0238">DNA-binding</keyword>
<feature type="compositionally biased region" description="Basic and acidic residues" evidence="6">
    <location>
        <begin position="1792"/>
        <end position="1801"/>
    </location>
</feature>
<keyword evidence="3" id="KW-0539">Nucleus</keyword>
<feature type="compositionally biased region" description="Polar residues" evidence="6">
    <location>
        <begin position="1804"/>
        <end position="1823"/>
    </location>
</feature>
<name>A0AAE0RV83_9BIVA</name>
<dbReference type="PROSITE" id="PS51526">
    <property type="entry name" value="RFX_DBD"/>
    <property type="match status" value="1"/>
</dbReference>
<feature type="compositionally biased region" description="Low complexity" evidence="6">
    <location>
        <begin position="402"/>
        <end position="416"/>
    </location>
</feature>
<gene>
    <name evidence="8" type="ORF">CHS0354_034070</name>
</gene>
<feature type="compositionally biased region" description="Polar residues" evidence="6">
    <location>
        <begin position="1525"/>
        <end position="1541"/>
    </location>
</feature>
<evidence type="ECO:0000256" key="6">
    <source>
        <dbReference type="SAM" id="MobiDB-lite"/>
    </source>
</evidence>
<feature type="compositionally biased region" description="Polar residues" evidence="6">
    <location>
        <begin position="417"/>
        <end position="428"/>
    </location>
</feature>
<feature type="region of interest" description="Disordered" evidence="6">
    <location>
        <begin position="1075"/>
        <end position="1111"/>
    </location>
</feature>
<dbReference type="InterPro" id="IPR039779">
    <property type="entry name" value="RFX-like"/>
</dbReference>